<comment type="caution">
    <text evidence="1">The sequence shown here is derived from an EMBL/GenBank/DDBJ whole genome shotgun (WGS) entry which is preliminary data.</text>
</comment>
<keyword evidence="2" id="KW-1185">Reference proteome</keyword>
<reference evidence="1 2" key="1">
    <citation type="journal article" date="2019" name="Int. J. Syst. Evol. Microbiol.">
        <title>The Global Catalogue of Microorganisms (GCM) 10K type strain sequencing project: providing services to taxonomists for standard genome sequencing and annotation.</title>
        <authorList>
            <consortium name="The Broad Institute Genomics Platform"/>
            <consortium name="The Broad Institute Genome Sequencing Center for Infectious Disease"/>
            <person name="Wu L."/>
            <person name="Ma J."/>
        </authorList>
    </citation>
    <scope>NUCLEOTIDE SEQUENCE [LARGE SCALE GENOMIC DNA]</scope>
    <source>
        <strain evidence="1 2">JCM 13244</strain>
    </source>
</reference>
<accession>A0ABN2IEG4</accession>
<protein>
    <submittedName>
        <fullName evidence="1">Uncharacterized protein</fullName>
    </submittedName>
</protein>
<dbReference type="EMBL" id="BAAALR010000057">
    <property type="protein sequence ID" value="GAA1703494.1"/>
    <property type="molecule type" value="Genomic_DNA"/>
</dbReference>
<evidence type="ECO:0000313" key="1">
    <source>
        <dbReference type="EMBL" id="GAA1703494.1"/>
    </source>
</evidence>
<dbReference type="Proteomes" id="UP001499947">
    <property type="component" value="Unassembled WGS sequence"/>
</dbReference>
<evidence type="ECO:0000313" key="2">
    <source>
        <dbReference type="Proteomes" id="UP001499947"/>
    </source>
</evidence>
<name>A0ABN2IEG4_9ACTN</name>
<sequence length="46" mass="5184">MATLHRFTRHLTEDYDVEGSVLPAAPAPTRMEWKVSARPANPHRLG</sequence>
<gene>
    <name evidence="1" type="ORF">GCM10009680_50570</name>
</gene>
<proteinExistence type="predicted"/>
<organism evidence="1 2">
    <name type="scientific">Streptomyces yatensis</name>
    <dbReference type="NCBI Taxonomy" id="155177"/>
    <lineage>
        <taxon>Bacteria</taxon>
        <taxon>Bacillati</taxon>
        <taxon>Actinomycetota</taxon>
        <taxon>Actinomycetes</taxon>
        <taxon>Kitasatosporales</taxon>
        <taxon>Streptomycetaceae</taxon>
        <taxon>Streptomyces</taxon>
        <taxon>Streptomyces violaceusniger group</taxon>
    </lineage>
</organism>